<comment type="cofactor">
    <cofactor evidence="1">
        <name>Mg(2+)</name>
        <dbReference type="ChEBI" id="CHEBI:18420"/>
    </cofactor>
</comment>
<dbReference type="EMBL" id="JBHSOD010000059">
    <property type="protein sequence ID" value="MFC5889532.1"/>
    <property type="molecule type" value="Genomic_DNA"/>
</dbReference>
<protein>
    <submittedName>
        <fullName evidence="6">Salicylate synthase</fullName>
        <ecNumber evidence="6">4.2.99.21</ecNumber>
    </submittedName>
</protein>
<keyword evidence="4 6" id="KW-0456">Lyase</keyword>
<comment type="caution">
    <text evidence="6">The sequence shown here is derived from an EMBL/GenBank/DDBJ whole genome shotgun (WGS) entry which is preliminary data.</text>
</comment>
<evidence type="ECO:0000313" key="6">
    <source>
        <dbReference type="EMBL" id="MFC5889532.1"/>
    </source>
</evidence>
<proteinExistence type="predicted"/>
<name>A0ABW1F5B2_9ACTN</name>
<keyword evidence="2" id="KW-0479">Metal-binding</keyword>
<feature type="domain" description="Chorismate-utilising enzyme C-terminal" evidence="5">
    <location>
        <begin position="172"/>
        <end position="425"/>
    </location>
</feature>
<dbReference type="InterPro" id="IPR005801">
    <property type="entry name" value="ADC_synthase"/>
</dbReference>
<dbReference type="RefSeq" id="WP_313767012.1">
    <property type="nucleotide sequence ID" value="NZ_BAAAVH010000020.1"/>
</dbReference>
<keyword evidence="3" id="KW-0460">Magnesium</keyword>
<dbReference type="EC" id="4.2.99.21" evidence="6"/>
<evidence type="ECO:0000256" key="2">
    <source>
        <dbReference type="ARBA" id="ARBA00022723"/>
    </source>
</evidence>
<evidence type="ECO:0000256" key="1">
    <source>
        <dbReference type="ARBA" id="ARBA00001946"/>
    </source>
</evidence>
<dbReference type="Pfam" id="PF00425">
    <property type="entry name" value="Chorismate_bind"/>
    <property type="match status" value="1"/>
</dbReference>
<evidence type="ECO:0000256" key="3">
    <source>
        <dbReference type="ARBA" id="ARBA00022842"/>
    </source>
</evidence>
<dbReference type="SUPFAM" id="SSF56322">
    <property type="entry name" value="ADC synthase"/>
    <property type="match status" value="1"/>
</dbReference>
<dbReference type="PANTHER" id="PTHR11236">
    <property type="entry name" value="AMINOBENZOATE/ANTHRANILATE SYNTHASE"/>
    <property type="match status" value="1"/>
</dbReference>
<dbReference type="PANTHER" id="PTHR11236:SF48">
    <property type="entry name" value="ISOCHORISMATE SYNTHASE MENF"/>
    <property type="match status" value="1"/>
</dbReference>
<sequence>MNRYQDLTVDGPFDPLVTATALARAGLFDSHVVYEREQEWCYAGGALAELVLDADRLRVRFDGEETVEPLGDRPLAQVGAALQRLPIAGWNAYGWLAFELSYLAHRRADIPAGAPLLHVVVPQTEVRLRADRAVVRTTGQLPADDVRRFLANVPAEPARTPAPVAVDGYGAEMYQKSVAVAVDDIRRGELQKVILSRPVPIAGPVDLPATYVHGRRHNTPARSFLLDLGGWRAAGFSPETVVEVDDDGAVSTQPLAGTRAFGLGAEQDARLREELLGDAKEIFEHAISVKLGYEELLTVCDPDSVVVGDFMTVKPRGSVQHLGSRVLGQLAPGRTAWDALAALFPAITASGVPKEAAYERIVRLEPSARGLYSGAVLTASSNGSMDAALVLRALYEQDGHAWLRAGAGIVGDSVPARELEETREKLSSVAPHVIGAGPAAEAPAPAA</sequence>
<dbReference type="Gene3D" id="3.60.120.10">
    <property type="entry name" value="Anthranilate synthase"/>
    <property type="match status" value="1"/>
</dbReference>
<evidence type="ECO:0000313" key="7">
    <source>
        <dbReference type="Proteomes" id="UP001596067"/>
    </source>
</evidence>
<dbReference type="Proteomes" id="UP001596067">
    <property type="component" value="Unassembled WGS sequence"/>
</dbReference>
<accession>A0ABW1F5B2</accession>
<dbReference type="GO" id="GO:0043904">
    <property type="term" value="F:isochorismate pyruvate lyase activity"/>
    <property type="evidence" value="ECO:0007669"/>
    <property type="project" value="UniProtKB-EC"/>
</dbReference>
<evidence type="ECO:0000259" key="5">
    <source>
        <dbReference type="Pfam" id="PF00425"/>
    </source>
</evidence>
<dbReference type="PRINTS" id="PR00095">
    <property type="entry name" value="ANTSNTHASEI"/>
</dbReference>
<evidence type="ECO:0000256" key="4">
    <source>
        <dbReference type="ARBA" id="ARBA00023239"/>
    </source>
</evidence>
<dbReference type="InterPro" id="IPR015890">
    <property type="entry name" value="Chorismate_C"/>
</dbReference>
<gene>
    <name evidence="6" type="ORF">ACFP0N_31655</name>
</gene>
<keyword evidence="7" id="KW-1185">Reference proteome</keyword>
<dbReference type="InterPro" id="IPR019996">
    <property type="entry name" value="Salicylate_synthase"/>
</dbReference>
<organism evidence="6 7">
    <name type="scientific">Kitasatospora aburaviensis</name>
    <dbReference type="NCBI Taxonomy" id="67265"/>
    <lineage>
        <taxon>Bacteria</taxon>
        <taxon>Bacillati</taxon>
        <taxon>Actinomycetota</taxon>
        <taxon>Actinomycetes</taxon>
        <taxon>Kitasatosporales</taxon>
        <taxon>Streptomycetaceae</taxon>
        <taxon>Kitasatospora</taxon>
    </lineage>
</organism>
<reference evidence="7" key="1">
    <citation type="journal article" date="2019" name="Int. J. Syst. Evol. Microbiol.">
        <title>The Global Catalogue of Microorganisms (GCM) 10K type strain sequencing project: providing services to taxonomists for standard genome sequencing and annotation.</title>
        <authorList>
            <consortium name="The Broad Institute Genomics Platform"/>
            <consortium name="The Broad Institute Genome Sequencing Center for Infectious Disease"/>
            <person name="Wu L."/>
            <person name="Ma J."/>
        </authorList>
    </citation>
    <scope>NUCLEOTIDE SEQUENCE [LARGE SCALE GENOMIC DNA]</scope>
    <source>
        <strain evidence="7">CGMCC 4.1469</strain>
    </source>
</reference>
<dbReference type="NCBIfam" id="TIGR03494">
    <property type="entry name" value="salicyl_syn"/>
    <property type="match status" value="1"/>
</dbReference>
<dbReference type="InterPro" id="IPR019999">
    <property type="entry name" value="Anth_synth_I-like"/>
</dbReference>